<dbReference type="Proteomes" id="UP000230167">
    <property type="component" value="Unassembled WGS sequence"/>
</dbReference>
<dbReference type="InterPro" id="IPR038695">
    <property type="entry name" value="Saro_0823-like_sf"/>
</dbReference>
<gene>
    <name evidence="1" type="ORF">B9Y64_03200</name>
</gene>
<dbReference type="Gene3D" id="2.60.120.1140">
    <property type="entry name" value="Protein of unknown function DUF192"/>
    <property type="match status" value="1"/>
</dbReference>
<evidence type="ECO:0000313" key="2">
    <source>
        <dbReference type="Proteomes" id="UP000230167"/>
    </source>
</evidence>
<dbReference type="OrthoDB" id="9813379at2"/>
<protein>
    <recommendedName>
        <fullName evidence="3">DUF192 domain-containing protein</fullName>
    </recommendedName>
</protein>
<proteinExistence type="predicted"/>
<evidence type="ECO:0000313" key="1">
    <source>
        <dbReference type="EMBL" id="PJL34112.1"/>
    </source>
</evidence>
<dbReference type="AlphaFoldDB" id="A0A2J0UGX2"/>
<comment type="caution">
    <text evidence="1">The sequence shown here is derived from an EMBL/GenBank/DDBJ whole genome shotgun (WGS) entry which is preliminary data.</text>
</comment>
<dbReference type="InterPro" id="IPR003795">
    <property type="entry name" value="DUF192"/>
</dbReference>
<reference evidence="1 2" key="1">
    <citation type="journal article" date="2017" name="Front. Microbiol.">
        <title>Double-Face Meets the Bacterial World: The Opportunistic Pathogen Stenotrophomonas maltophilia.</title>
        <authorList>
            <person name="Lira F."/>
            <person name="Berg G."/>
            <person name="Martinez J.L."/>
        </authorList>
    </citation>
    <scope>NUCLEOTIDE SEQUENCE [LARGE SCALE GENOMIC DNA]</scope>
    <source>
        <strain evidence="1 2">EA1</strain>
    </source>
</reference>
<accession>A0A2J0UGX2</accession>
<name>A0A2J0UGX2_STEMA</name>
<sequence length="127" mass="14321">MRTGALIRGHQQLLSCVWHADRWHQRLRGLLLRAPLQPGQGLLITPCSSVHTLAMGYPLDLLFLDRDHRAVGWREAVRPWRGAWCRGAYSTLEMPVDSLRHIAPVLGEAFQWCPSPPATPSPTRALQ</sequence>
<dbReference type="EMBL" id="NEQV01000001">
    <property type="protein sequence ID" value="PJL34112.1"/>
    <property type="molecule type" value="Genomic_DNA"/>
</dbReference>
<evidence type="ECO:0008006" key="3">
    <source>
        <dbReference type="Google" id="ProtNLM"/>
    </source>
</evidence>
<dbReference type="Pfam" id="PF02643">
    <property type="entry name" value="DUF192"/>
    <property type="match status" value="1"/>
</dbReference>
<dbReference type="RefSeq" id="WP_100439478.1">
    <property type="nucleotide sequence ID" value="NZ_CBCPIZ010000010.1"/>
</dbReference>
<organism evidence="1 2">
    <name type="scientific">Stenotrophomonas maltophilia</name>
    <name type="common">Pseudomonas maltophilia</name>
    <name type="synonym">Xanthomonas maltophilia</name>
    <dbReference type="NCBI Taxonomy" id="40324"/>
    <lineage>
        <taxon>Bacteria</taxon>
        <taxon>Pseudomonadati</taxon>
        <taxon>Pseudomonadota</taxon>
        <taxon>Gammaproteobacteria</taxon>
        <taxon>Lysobacterales</taxon>
        <taxon>Lysobacteraceae</taxon>
        <taxon>Stenotrophomonas</taxon>
        <taxon>Stenotrophomonas maltophilia group</taxon>
    </lineage>
</organism>